<proteinExistence type="predicted"/>
<keyword evidence="1" id="KW-0472">Membrane</keyword>
<evidence type="ECO:0000313" key="2">
    <source>
        <dbReference type="EMBL" id="MCG6503601.1"/>
    </source>
</evidence>
<organism evidence="2 3">
    <name type="scientific">Kingella pumchi</name>
    <dbReference type="NCBI Taxonomy" id="2779506"/>
    <lineage>
        <taxon>Bacteria</taxon>
        <taxon>Pseudomonadati</taxon>
        <taxon>Pseudomonadota</taxon>
        <taxon>Betaproteobacteria</taxon>
        <taxon>Neisseriales</taxon>
        <taxon>Neisseriaceae</taxon>
        <taxon>Kingella</taxon>
    </lineage>
</organism>
<protein>
    <submittedName>
        <fullName evidence="2">Uncharacterized protein</fullName>
    </submittedName>
</protein>
<accession>A0ABS9NLC3</accession>
<keyword evidence="1" id="KW-1133">Transmembrane helix</keyword>
<feature type="transmembrane region" description="Helical" evidence="1">
    <location>
        <begin position="6"/>
        <end position="26"/>
    </location>
</feature>
<reference evidence="2 3" key="1">
    <citation type="submission" date="2022-02" db="EMBL/GenBank/DDBJ databases">
        <title>Genome sequence data of Kingella unionensis sp. nov. strain CICC 24913 (CCUG 75125).</title>
        <authorList>
            <person name="Xiao M."/>
        </authorList>
    </citation>
    <scope>NUCLEOTIDE SEQUENCE [LARGE SCALE GENOMIC DNA]</scope>
    <source>
        <strain evidence="2 3">CICC 24913</strain>
    </source>
</reference>
<name>A0ABS9NLC3_9NEIS</name>
<sequence>MENNAIMALSAIAYIFIMGIAIFLNFKNELVIDKLFHINKYIIISFALIVSFSTSIVKRYCKKIHHREIIDDANLEFHPWILNMFRVESLLFGLAIGALFWLFPLTGLVK</sequence>
<feature type="transmembrane region" description="Helical" evidence="1">
    <location>
        <begin position="90"/>
        <end position="109"/>
    </location>
</feature>
<dbReference type="EMBL" id="JAKOOW010000014">
    <property type="protein sequence ID" value="MCG6503601.1"/>
    <property type="molecule type" value="Genomic_DNA"/>
</dbReference>
<gene>
    <name evidence="2" type="ORF">MB824_03695</name>
</gene>
<keyword evidence="1" id="KW-0812">Transmembrane</keyword>
<evidence type="ECO:0000256" key="1">
    <source>
        <dbReference type="SAM" id="Phobius"/>
    </source>
</evidence>
<evidence type="ECO:0000313" key="3">
    <source>
        <dbReference type="Proteomes" id="UP001298424"/>
    </source>
</evidence>
<dbReference type="Proteomes" id="UP001298424">
    <property type="component" value="Unassembled WGS sequence"/>
</dbReference>
<feature type="transmembrane region" description="Helical" evidence="1">
    <location>
        <begin position="38"/>
        <end position="57"/>
    </location>
</feature>
<comment type="caution">
    <text evidence="2">The sequence shown here is derived from an EMBL/GenBank/DDBJ whole genome shotgun (WGS) entry which is preliminary data.</text>
</comment>
<keyword evidence="3" id="KW-1185">Reference proteome</keyword>
<dbReference type="RefSeq" id="WP_238746083.1">
    <property type="nucleotide sequence ID" value="NZ_JAKOOW010000014.1"/>
</dbReference>